<organism evidence="16 17">
    <name type="scientific">Pseudomarimonas arenosa</name>
    <dbReference type="NCBI Taxonomy" id="2774145"/>
    <lineage>
        <taxon>Bacteria</taxon>
        <taxon>Pseudomonadati</taxon>
        <taxon>Pseudomonadota</taxon>
        <taxon>Gammaproteobacteria</taxon>
        <taxon>Lysobacterales</taxon>
        <taxon>Lysobacteraceae</taxon>
        <taxon>Pseudomarimonas</taxon>
    </lineage>
</organism>
<evidence type="ECO:0000256" key="7">
    <source>
        <dbReference type="ARBA" id="ARBA00022989"/>
    </source>
</evidence>
<comment type="subcellular location">
    <subcellularLocation>
        <location evidence="1">Cell inner membrane</location>
        <topology evidence="1">Multi-pass membrane protein</topology>
    </subcellularLocation>
</comment>
<evidence type="ECO:0000256" key="6">
    <source>
        <dbReference type="ARBA" id="ARBA00022692"/>
    </source>
</evidence>
<dbReference type="PANTHER" id="PTHR43531:SF11">
    <property type="entry name" value="METHYL-ACCEPTING CHEMOTAXIS PROTEIN 3"/>
    <property type="match status" value="1"/>
</dbReference>
<keyword evidence="3" id="KW-0488">Methylation</keyword>
<evidence type="ECO:0000259" key="15">
    <source>
        <dbReference type="PROSITE" id="PS50885"/>
    </source>
</evidence>
<feature type="transmembrane region" description="Helical" evidence="13">
    <location>
        <begin position="12"/>
        <end position="30"/>
    </location>
</feature>
<keyword evidence="8 13" id="KW-0472">Membrane</keyword>
<evidence type="ECO:0000313" key="17">
    <source>
        <dbReference type="Proteomes" id="UP000613768"/>
    </source>
</evidence>
<keyword evidence="5" id="KW-0997">Cell inner membrane</keyword>
<evidence type="ECO:0000256" key="13">
    <source>
        <dbReference type="SAM" id="Phobius"/>
    </source>
</evidence>
<evidence type="ECO:0000256" key="10">
    <source>
        <dbReference type="ARBA" id="ARBA00029447"/>
    </source>
</evidence>
<feature type="coiled-coil region" evidence="12">
    <location>
        <begin position="454"/>
        <end position="499"/>
    </location>
</feature>
<keyword evidence="6 13" id="KW-0812">Transmembrane</keyword>
<feature type="domain" description="Methyl-accepting transducer" evidence="14">
    <location>
        <begin position="268"/>
        <end position="483"/>
    </location>
</feature>
<dbReference type="PROSITE" id="PS50885">
    <property type="entry name" value="HAMP"/>
    <property type="match status" value="1"/>
</dbReference>
<dbReference type="InterPro" id="IPR004090">
    <property type="entry name" value="Chemotax_Me-accpt_rcpt"/>
</dbReference>
<dbReference type="GO" id="GO:0005886">
    <property type="term" value="C:plasma membrane"/>
    <property type="evidence" value="ECO:0007669"/>
    <property type="project" value="UniProtKB-SubCell"/>
</dbReference>
<dbReference type="Pfam" id="PF00672">
    <property type="entry name" value="HAMP"/>
    <property type="match status" value="1"/>
</dbReference>
<evidence type="ECO:0000256" key="2">
    <source>
        <dbReference type="ARBA" id="ARBA00022475"/>
    </source>
</evidence>
<dbReference type="InterPro" id="IPR003122">
    <property type="entry name" value="Tar_rcpt_lig-bd"/>
</dbReference>
<dbReference type="PROSITE" id="PS50111">
    <property type="entry name" value="CHEMOTAXIS_TRANSDUC_2"/>
    <property type="match status" value="1"/>
</dbReference>
<dbReference type="Gene3D" id="1.10.287.950">
    <property type="entry name" value="Methyl-accepting chemotaxis protein"/>
    <property type="match status" value="1"/>
</dbReference>
<gene>
    <name evidence="16" type="ORF">IFO71_15745</name>
</gene>
<feature type="coiled-coil region" evidence="12">
    <location>
        <begin position="90"/>
        <end position="125"/>
    </location>
</feature>
<dbReference type="SMART" id="SM00304">
    <property type="entry name" value="HAMP"/>
    <property type="match status" value="1"/>
</dbReference>
<comment type="caution">
    <text evidence="16">The sequence shown here is derived from an EMBL/GenBank/DDBJ whole genome shotgun (WGS) entry which is preliminary data.</text>
</comment>
<evidence type="ECO:0000256" key="9">
    <source>
        <dbReference type="ARBA" id="ARBA00023224"/>
    </source>
</evidence>
<evidence type="ECO:0000256" key="5">
    <source>
        <dbReference type="ARBA" id="ARBA00022519"/>
    </source>
</evidence>
<evidence type="ECO:0000313" key="16">
    <source>
        <dbReference type="EMBL" id="MBD8527196.1"/>
    </source>
</evidence>
<keyword evidence="4" id="KW-0145">Chemotaxis</keyword>
<dbReference type="InterPro" id="IPR003660">
    <property type="entry name" value="HAMP_dom"/>
</dbReference>
<dbReference type="Pfam" id="PF02203">
    <property type="entry name" value="TarH"/>
    <property type="match status" value="1"/>
</dbReference>
<sequence>MLNKLRVSTRLGLLSSIYILFLLGLGLFSLQHLNAALHSMEGLYHHHVVPLRDLKVVADLYAVNIVDATHKARNGNLSYEEAERGVAEALQQIEQTWTRYAKSVENLEERQLIQAAEQLRQATDQPIAALRRALLEQDRAALERFSIQELYPLIDPLSAKLSELIELQLSNAEREFAEAQADYNETRSRSMLAMAIAVLLGFVLSFLLARSITKPLNEAVNAAHRLAEGDLTVSIRKAKGRDEPSQLLAAMQTMIEKLAGTIAGVRDSALSLTSASAQVNATAQSISQSATEQAAGVEQTSASVEQMSASIAQNTENAKVTDGMAGKASKEAVEGGEAVTRTVDAMKQIAAKIGIVDDIAYQTNLLALNAAIEAARAGEHGKGFAVVAAEVRKLAERSQVAAQEIGELAGTSVTVAERAGKLLDEMVPSIRKTSDLVQEITASSEEQAVGVKQINAAMNQLNQATQQNASASEELAATAEELSGQAEQLQQLIEFFKLQRRDEASRSERIQRTATNKLHTLPALAEPSLETQFARF</sequence>
<keyword evidence="12" id="KW-0175">Coiled coil</keyword>
<dbReference type="PRINTS" id="PR00260">
    <property type="entry name" value="CHEMTRNSDUCR"/>
</dbReference>
<evidence type="ECO:0000256" key="1">
    <source>
        <dbReference type="ARBA" id="ARBA00004429"/>
    </source>
</evidence>
<evidence type="ECO:0000256" key="3">
    <source>
        <dbReference type="ARBA" id="ARBA00022481"/>
    </source>
</evidence>
<dbReference type="AlphaFoldDB" id="A0AAW3ZSL3"/>
<dbReference type="GO" id="GO:0006935">
    <property type="term" value="P:chemotaxis"/>
    <property type="evidence" value="ECO:0007669"/>
    <property type="project" value="UniProtKB-KW"/>
</dbReference>
<evidence type="ECO:0000259" key="14">
    <source>
        <dbReference type="PROSITE" id="PS50111"/>
    </source>
</evidence>
<feature type="domain" description="HAMP" evidence="15">
    <location>
        <begin position="210"/>
        <end position="263"/>
    </location>
</feature>
<dbReference type="InterPro" id="IPR051310">
    <property type="entry name" value="MCP_chemotaxis"/>
</dbReference>
<dbReference type="GO" id="GO:0007165">
    <property type="term" value="P:signal transduction"/>
    <property type="evidence" value="ECO:0007669"/>
    <property type="project" value="UniProtKB-KW"/>
</dbReference>
<dbReference type="CDD" id="cd06225">
    <property type="entry name" value="HAMP"/>
    <property type="match status" value="1"/>
</dbReference>
<keyword evidence="2" id="KW-1003">Cell membrane</keyword>
<accession>A0AAW3ZSL3</accession>
<dbReference type="EMBL" id="JACYTR010000043">
    <property type="protein sequence ID" value="MBD8527196.1"/>
    <property type="molecule type" value="Genomic_DNA"/>
</dbReference>
<dbReference type="Proteomes" id="UP000613768">
    <property type="component" value="Unassembled WGS sequence"/>
</dbReference>
<reference evidence="16 17" key="1">
    <citation type="submission" date="2020-09" db="EMBL/GenBank/DDBJ databases">
        <title>Pseudoxanthomonas sp. CAU 1598 isolated from sand of Yaerae Beach.</title>
        <authorList>
            <person name="Kim W."/>
        </authorList>
    </citation>
    <scope>NUCLEOTIDE SEQUENCE [LARGE SCALE GENOMIC DNA]</scope>
    <source>
        <strain evidence="16 17">CAU 1598</strain>
    </source>
</reference>
<keyword evidence="17" id="KW-1185">Reference proteome</keyword>
<dbReference type="PANTHER" id="PTHR43531">
    <property type="entry name" value="PROTEIN ICFG"/>
    <property type="match status" value="1"/>
</dbReference>
<comment type="similarity">
    <text evidence="10">Belongs to the methyl-accepting chemotaxis (MCP) protein family.</text>
</comment>
<dbReference type="SUPFAM" id="SSF58104">
    <property type="entry name" value="Methyl-accepting chemotaxis protein (MCP) signaling domain"/>
    <property type="match status" value="1"/>
</dbReference>
<evidence type="ECO:0000256" key="8">
    <source>
        <dbReference type="ARBA" id="ARBA00023136"/>
    </source>
</evidence>
<dbReference type="Gene3D" id="6.10.340.10">
    <property type="match status" value="1"/>
</dbReference>
<evidence type="ECO:0000256" key="12">
    <source>
        <dbReference type="SAM" id="Coils"/>
    </source>
</evidence>
<dbReference type="Pfam" id="PF00015">
    <property type="entry name" value="MCPsignal"/>
    <property type="match status" value="1"/>
</dbReference>
<proteinExistence type="inferred from homology"/>
<protein>
    <submittedName>
        <fullName evidence="16">MCP four helix bundle domain-containing protein</fullName>
    </submittedName>
</protein>
<evidence type="ECO:0000256" key="11">
    <source>
        <dbReference type="PROSITE-ProRule" id="PRU00284"/>
    </source>
</evidence>
<dbReference type="SMART" id="SM00283">
    <property type="entry name" value="MA"/>
    <property type="match status" value="1"/>
</dbReference>
<dbReference type="InterPro" id="IPR004089">
    <property type="entry name" value="MCPsignal_dom"/>
</dbReference>
<keyword evidence="9 11" id="KW-0807">Transducer</keyword>
<name>A0AAW3ZSL3_9GAMM</name>
<keyword evidence="7 13" id="KW-1133">Transmembrane helix</keyword>
<feature type="coiled-coil region" evidence="12">
    <location>
        <begin position="162"/>
        <end position="189"/>
    </location>
</feature>
<evidence type="ECO:0000256" key="4">
    <source>
        <dbReference type="ARBA" id="ARBA00022500"/>
    </source>
</evidence>
<dbReference type="FunFam" id="1.10.287.950:FF:000001">
    <property type="entry name" value="Methyl-accepting chemotaxis sensory transducer"/>
    <property type="match status" value="1"/>
</dbReference>
<dbReference type="GO" id="GO:0004888">
    <property type="term" value="F:transmembrane signaling receptor activity"/>
    <property type="evidence" value="ECO:0007669"/>
    <property type="project" value="InterPro"/>
</dbReference>